<dbReference type="InterPro" id="IPR011611">
    <property type="entry name" value="PfkB_dom"/>
</dbReference>
<keyword evidence="5" id="KW-0511">Multifunctional enzyme</keyword>
<dbReference type="InterPro" id="IPR050385">
    <property type="entry name" value="Archaeal_FAD_synthase"/>
</dbReference>
<dbReference type="OrthoDB" id="9802794at2"/>
<dbReference type="PANTHER" id="PTHR43793:SF2">
    <property type="entry name" value="BIFUNCTIONAL PROTEIN HLDE"/>
    <property type="match status" value="1"/>
</dbReference>
<dbReference type="Gene3D" id="3.40.1190.20">
    <property type="match status" value="2"/>
</dbReference>
<dbReference type="InterPro" id="IPR004821">
    <property type="entry name" value="Cyt_trans-like"/>
</dbReference>
<evidence type="ECO:0000313" key="9">
    <source>
        <dbReference type="EMBL" id="SFN28032.1"/>
    </source>
</evidence>
<dbReference type="PROSITE" id="PS00584">
    <property type="entry name" value="PFKB_KINASES_2"/>
    <property type="match status" value="1"/>
</dbReference>
<comment type="pathway">
    <text evidence="1">Bacterial outer membrane biogenesis; LPS core biosynthesis.</text>
</comment>
<keyword evidence="4" id="KW-0418">Kinase</keyword>
<dbReference type="InterPro" id="IPR002173">
    <property type="entry name" value="Carboh/pur_kinase_PfkB_CS"/>
</dbReference>
<dbReference type="InterPro" id="IPR014729">
    <property type="entry name" value="Rossmann-like_a/b/a_fold"/>
</dbReference>
<evidence type="ECO:0000256" key="2">
    <source>
        <dbReference type="ARBA" id="ARBA00022679"/>
    </source>
</evidence>
<dbReference type="NCBIfam" id="TIGR00125">
    <property type="entry name" value="cyt_tran_rel"/>
    <property type="match status" value="1"/>
</dbReference>
<protein>
    <submittedName>
        <fullName evidence="9">RfaE bifunctional protein, domain II</fullName>
    </submittedName>
</protein>
<evidence type="ECO:0000259" key="8">
    <source>
        <dbReference type="Pfam" id="PF01467"/>
    </source>
</evidence>
<dbReference type="PANTHER" id="PTHR43793">
    <property type="entry name" value="FAD SYNTHASE"/>
    <property type="match status" value="1"/>
</dbReference>
<name>A0A1I4XQG4_PSUAM</name>
<dbReference type="Pfam" id="PF00294">
    <property type="entry name" value="PfkB"/>
    <property type="match status" value="1"/>
</dbReference>
<dbReference type="Proteomes" id="UP000199614">
    <property type="component" value="Unassembled WGS sequence"/>
</dbReference>
<evidence type="ECO:0000256" key="5">
    <source>
        <dbReference type="ARBA" id="ARBA00023268"/>
    </source>
</evidence>
<organism evidence="9 10">
    <name type="scientific">Pseudonocardia ammonioxydans</name>
    <dbReference type="NCBI Taxonomy" id="260086"/>
    <lineage>
        <taxon>Bacteria</taxon>
        <taxon>Bacillati</taxon>
        <taxon>Actinomycetota</taxon>
        <taxon>Actinomycetes</taxon>
        <taxon>Pseudonocardiales</taxon>
        <taxon>Pseudonocardiaceae</taxon>
        <taxon>Pseudonocardia</taxon>
    </lineage>
</organism>
<dbReference type="GO" id="GO:0016301">
    <property type="term" value="F:kinase activity"/>
    <property type="evidence" value="ECO:0007669"/>
    <property type="project" value="UniProtKB-KW"/>
</dbReference>
<dbReference type="SUPFAM" id="SSF53613">
    <property type="entry name" value="Ribokinase-like"/>
    <property type="match status" value="1"/>
</dbReference>
<dbReference type="EMBL" id="FOUY01000011">
    <property type="protein sequence ID" value="SFN28032.1"/>
    <property type="molecule type" value="Genomic_DNA"/>
</dbReference>
<dbReference type="UniPathway" id="UPA00958"/>
<gene>
    <name evidence="9" type="ORF">SAMN05216207_1011185</name>
</gene>
<sequence length="498" mass="51009">MSAPLVVVGDALLDVDLDGTSTRDCPDAPGAPVVDLDDERARPGGAGLAALLAADLTAGRRPVVLLTALGTDPAAARLAGLLEDRVELHPLPLCGTTPVKTRLLDRGRPVARLDTGDGRAAHDAVDDRTADLLAGAHAILVADYGRGVAAHPGLRRLLAARPPGVPLVWDPHPRGPAPVPGAWLVTPNSAEVREATAHGLPDAAAVPDPAVPDPAVPDPAVPDPAVSDPAVSDPAAARAAELLRCRWDVHAVAVTRGSRGALLHTGRTSTLHPPPAVGTGGRPDTCGAGDMFAAAATVAVADGADLPGAVGAAVDTATRYIASGTRSRGAAPATGRDDPGKDDGFALADRVRRAGGRVVATGGCFDLLHPGHLALLRTARARGDVLVVCLNSDRSVTRLKGPTRPLTTATDRAALLDALSCVDAVVEFDEPDPCAVLDRLRPHVWVKGGDHDPDHMPETTVVRAYGGTVETVPRIPGHSTSRLAHGIGVPDTQEEMCS</sequence>
<dbReference type="AlphaFoldDB" id="A0A1I4XQG4"/>
<evidence type="ECO:0000313" key="10">
    <source>
        <dbReference type="Proteomes" id="UP000199614"/>
    </source>
</evidence>
<evidence type="ECO:0000256" key="1">
    <source>
        <dbReference type="ARBA" id="ARBA00004713"/>
    </source>
</evidence>
<dbReference type="GO" id="GO:0016779">
    <property type="term" value="F:nucleotidyltransferase activity"/>
    <property type="evidence" value="ECO:0007669"/>
    <property type="project" value="UniProtKB-KW"/>
</dbReference>
<proteinExistence type="predicted"/>
<dbReference type="GO" id="GO:0009244">
    <property type="term" value="P:lipopolysaccharide core region biosynthetic process"/>
    <property type="evidence" value="ECO:0007669"/>
    <property type="project" value="UniProtKB-UniPathway"/>
</dbReference>
<keyword evidence="3" id="KW-0548">Nucleotidyltransferase</keyword>
<evidence type="ECO:0000256" key="6">
    <source>
        <dbReference type="ARBA" id="ARBA00023277"/>
    </source>
</evidence>
<evidence type="ECO:0000256" key="3">
    <source>
        <dbReference type="ARBA" id="ARBA00022695"/>
    </source>
</evidence>
<dbReference type="RefSeq" id="WP_093342325.1">
    <property type="nucleotide sequence ID" value="NZ_FOUY01000011.1"/>
</dbReference>
<keyword evidence="6" id="KW-0119">Carbohydrate metabolism</keyword>
<feature type="domain" description="Cytidyltransferase-like" evidence="8">
    <location>
        <begin position="361"/>
        <end position="454"/>
    </location>
</feature>
<evidence type="ECO:0000259" key="7">
    <source>
        <dbReference type="Pfam" id="PF00294"/>
    </source>
</evidence>
<dbReference type="InterPro" id="IPR029056">
    <property type="entry name" value="Ribokinase-like"/>
</dbReference>
<dbReference type="STRING" id="260086.SAMN05216207_1011185"/>
<accession>A0A1I4XQG4</accession>
<dbReference type="Gene3D" id="3.40.50.620">
    <property type="entry name" value="HUPs"/>
    <property type="match status" value="1"/>
</dbReference>
<evidence type="ECO:0000256" key="4">
    <source>
        <dbReference type="ARBA" id="ARBA00022777"/>
    </source>
</evidence>
<keyword evidence="2" id="KW-0808">Transferase</keyword>
<keyword evidence="10" id="KW-1185">Reference proteome</keyword>
<dbReference type="Pfam" id="PF01467">
    <property type="entry name" value="CTP_transf_like"/>
    <property type="match status" value="1"/>
</dbReference>
<feature type="domain" description="Carbohydrate kinase PfkB" evidence="7">
    <location>
        <begin position="250"/>
        <end position="318"/>
    </location>
</feature>
<reference evidence="9 10" key="1">
    <citation type="submission" date="2016-10" db="EMBL/GenBank/DDBJ databases">
        <authorList>
            <person name="de Groot N.N."/>
        </authorList>
    </citation>
    <scope>NUCLEOTIDE SEQUENCE [LARGE SCALE GENOMIC DNA]</scope>
    <source>
        <strain evidence="9 10">CGMCC 4.1877</strain>
    </source>
</reference>
<dbReference type="SUPFAM" id="SSF52374">
    <property type="entry name" value="Nucleotidylyl transferase"/>
    <property type="match status" value="1"/>
</dbReference>